<dbReference type="PANTHER" id="PTHR13707">
    <property type="entry name" value="KETOACID-COENZYME A TRANSFERASE"/>
    <property type="match status" value="1"/>
</dbReference>
<proteinExistence type="inferred from homology"/>
<name>A0A9D1SB30_9PROT</name>
<dbReference type="NCBIfam" id="TIGR02428">
    <property type="entry name" value="pcaJ_scoB_fam"/>
    <property type="match status" value="1"/>
</dbReference>
<dbReference type="GO" id="GO:0008410">
    <property type="term" value="F:CoA-transferase activity"/>
    <property type="evidence" value="ECO:0007669"/>
    <property type="project" value="InterPro"/>
</dbReference>
<evidence type="ECO:0000313" key="4">
    <source>
        <dbReference type="Proteomes" id="UP000824107"/>
    </source>
</evidence>
<evidence type="ECO:0000256" key="1">
    <source>
        <dbReference type="ARBA" id="ARBA00007047"/>
    </source>
</evidence>
<dbReference type="SMART" id="SM00882">
    <property type="entry name" value="CoA_trans"/>
    <property type="match status" value="1"/>
</dbReference>
<dbReference type="InterPro" id="IPR037171">
    <property type="entry name" value="NagB/RpiA_transferase-like"/>
</dbReference>
<dbReference type="InterPro" id="IPR004165">
    <property type="entry name" value="CoA_trans_fam_I"/>
</dbReference>
<dbReference type="Gene3D" id="3.40.1080.10">
    <property type="entry name" value="Glutaconate Coenzyme A-transferase"/>
    <property type="match status" value="1"/>
</dbReference>
<dbReference type="InterPro" id="IPR012791">
    <property type="entry name" value="3-oxoacid_CoA-transf_B"/>
</dbReference>
<sequence length="221" mass="23798">MELTKEQIRETIARRVAQELKEGDYVTLGIGLPTEVANYIPENVHVMIQSENGLIGVGKKPAPDKVDPKITNAGGIPVTTKQGAAFFDSQMSFAMIRGGHIDATVLGALQVDQEGNIANWLVPGVFAPGMGGAMDLVVGAKKVIVAMEHLAKDQIKILKRCTLPLTAAHEVDLIVTERCVLRVEPEGLVLQEINPLFSLEDITSTITADLIIPDDLLQEAV</sequence>
<reference evidence="3" key="2">
    <citation type="journal article" date="2021" name="PeerJ">
        <title>Extensive microbial diversity within the chicken gut microbiome revealed by metagenomics and culture.</title>
        <authorList>
            <person name="Gilroy R."/>
            <person name="Ravi A."/>
            <person name="Getino M."/>
            <person name="Pursley I."/>
            <person name="Horton D.L."/>
            <person name="Alikhan N.F."/>
            <person name="Baker D."/>
            <person name="Gharbi K."/>
            <person name="Hall N."/>
            <person name="Watson M."/>
            <person name="Adriaenssens E.M."/>
            <person name="Foster-Nyarko E."/>
            <person name="Jarju S."/>
            <person name="Secka A."/>
            <person name="Antonio M."/>
            <person name="Oren A."/>
            <person name="Chaudhuri R.R."/>
            <person name="La Ragione R."/>
            <person name="Hildebrand F."/>
            <person name="Pallen M.J."/>
        </authorList>
    </citation>
    <scope>NUCLEOTIDE SEQUENCE</scope>
    <source>
        <strain evidence="3">ChiW3-316</strain>
    </source>
</reference>
<gene>
    <name evidence="3" type="ORF">IAD20_07215</name>
</gene>
<dbReference type="Pfam" id="PF01144">
    <property type="entry name" value="CoA_trans"/>
    <property type="match status" value="1"/>
</dbReference>
<dbReference type="EMBL" id="DVNC01000050">
    <property type="protein sequence ID" value="HIU53854.1"/>
    <property type="molecule type" value="Genomic_DNA"/>
</dbReference>
<dbReference type="PANTHER" id="PTHR13707:SF57">
    <property type="entry name" value="SUCCINYL-COA:3-KETOACID COENZYME A TRANSFERASE SUBUNIT B-RELATED"/>
    <property type="match status" value="1"/>
</dbReference>
<protein>
    <submittedName>
        <fullName evidence="3">3-oxoacid CoA-transferase subunit B</fullName>
    </submittedName>
</protein>
<accession>A0A9D1SB30</accession>
<evidence type="ECO:0000256" key="2">
    <source>
        <dbReference type="ARBA" id="ARBA00022679"/>
    </source>
</evidence>
<dbReference type="AlphaFoldDB" id="A0A9D1SB30"/>
<reference evidence="3" key="1">
    <citation type="submission" date="2020-10" db="EMBL/GenBank/DDBJ databases">
        <authorList>
            <person name="Gilroy R."/>
        </authorList>
    </citation>
    <scope>NUCLEOTIDE SEQUENCE</scope>
    <source>
        <strain evidence="3">ChiW3-316</strain>
    </source>
</reference>
<organism evidence="3 4">
    <name type="scientific">Candidatus Scatocola faecipullorum</name>
    <dbReference type="NCBI Taxonomy" id="2840917"/>
    <lineage>
        <taxon>Bacteria</taxon>
        <taxon>Pseudomonadati</taxon>
        <taxon>Pseudomonadota</taxon>
        <taxon>Alphaproteobacteria</taxon>
        <taxon>Rhodospirillales</taxon>
        <taxon>Rhodospirillaceae</taxon>
        <taxon>Rhodospirillaceae incertae sedis</taxon>
        <taxon>Candidatus Scatocola</taxon>
    </lineage>
</organism>
<keyword evidence="2" id="KW-0808">Transferase</keyword>
<dbReference type="Proteomes" id="UP000824107">
    <property type="component" value="Unassembled WGS sequence"/>
</dbReference>
<evidence type="ECO:0000313" key="3">
    <source>
        <dbReference type="EMBL" id="HIU53854.1"/>
    </source>
</evidence>
<dbReference type="SUPFAM" id="SSF100950">
    <property type="entry name" value="NagB/RpiA/CoA transferase-like"/>
    <property type="match status" value="1"/>
</dbReference>
<comment type="similarity">
    <text evidence="1">Belongs to the 3-oxoacid CoA-transferase subunit B family.</text>
</comment>
<comment type="caution">
    <text evidence="3">The sequence shown here is derived from an EMBL/GenBank/DDBJ whole genome shotgun (WGS) entry which is preliminary data.</text>
</comment>